<proteinExistence type="predicted"/>
<dbReference type="Pfam" id="PF01636">
    <property type="entry name" value="APH"/>
    <property type="match status" value="1"/>
</dbReference>
<feature type="domain" description="Aminoglycoside phosphotransferase" evidence="1">
    <location>
        <begin position="7"/>
        <end position="191"/>
    </location>
</feature>
<dbReference type="InterPro" id="IPR011009">
    <property type="entry name" value="Kinase-like_dom_sf"/>
</dbReference>
<name>A0ABR8SJE8_9BACL</name>
<dbReference type="EMBL" id="JACSQM010000002">
    <property type="protein sequence ID" value="MBD7963610.1"/>
    <property type="molecule type" value="Genomic_DNA"/>
</dbReference>
<evidence type="ECO:0000313" key="3">
    <source>
        <dbReference type="Proteomes" id="UP000603641"/>
    </source>
</evidence>
<evidence type="ECO:0000313" key="2">
    <source>
        <dbReference type="EMBL" id="MBD7963610.1"/>
    </source>
</evidence>
<dbReference type="Gene3D" id="3.90.1200.10">
    <property type="match status" value="1"/>
</dbReference>
<keyword evidence="3" id="KW-1185">Reference proteome</keyword>
<dbReference type="SUPFAM" id="SSF56112">
    <property type="entry name" value="Protein kinase-like (PK-like)"/>
    <property type="match status" value="1"/>
</dbReference>
<reference evidence="2 3" key="1">
    <citation type="submission" date="2020-08" db="EMBL/GenBank/DDBJ databases">
        <title>A Genomic Blueprint of the Chicken Gut Microbiome.</title>
        <authorList>
            <person name="Gilroy R."/>
            <person name="Ravi A."/>
            <person name="Getino M."/>
            <person name="Pursley I."/>
            <person name="Horton D.L."/>
            <person name="Alikhan N.-F."/>
            <person name="Baker D."/>
            <person name="Gharbi K."/>
            <person name="Hall N."/>
            <person name="Watson M."/>
            <person name="Adriaenssens E.M."/>
            <person name="Foster-Nyarko E."/>
            <person name="Jarju S."/>
            <person name="Secka A."/>
            <person name="Antonio M."/>
            <person name="Oren A."/>
            <person name="Chaudhuri R."/>
            <person name="La Ragione R.M."/>
            <person name="Hildebrand F."/>
            <person name="Pallen M.J."/>
        </authorList>
    </citation>
    <scope>NUCLEOTIDE SEQUENCE [LARGE SCALE GENOMIC DNA]</scope>
    <source>
        <strain evidence="2 3">Sa2CUA10</strain>
    </source>
</reference>
<comment type="caution">
    <text evidence="2">The sequence shown here is derived from an EMBL/GenBank/DDBJ whole genome shotgun (WGS) entry which is preliminary data.</text>
</comment>
<dbReference type="Proteomes" id="UP000603641">
    <property type="component" value="Unassembled WGS sequence"/>
</dbReference>
<accession>A0ABR8SJE8</accession>
<organism evidence="2 3">
    <name type="scientific">Fictibacillus norfolkensis</name>
    <dbReference type="NCBI Taxonomy" id="2762233"/>
    <lineage>
        <taxon>Bacteria</taxon>
        <taxon>Bacillati</taxon>
        <taxon>Bacillota</taxon>
        <taxon>Bacilli</taxon>
        <taxon>Bacillales</taxon>
        <taxon>Fictibacillaceae</taxon>
        <taxon>Fictibacillus</taxon>
    </lineage>
</organism>
<sequence>MEHKVLIGEGSTAQVVIFSPTEVAKIFHDHISDDFVEHEYSIHKNILQSGLLVPEVRWGKPIPGKRVLIYEKVEGITLTKLLESQPQKALYYLKKMATLQNSVHEKKLPTLPSQFEVLKQKIMSVKELNGDDKKRIIKGLEALPLGQCMCHGDFHPDNILITKDNAVIIDWCDATSGNRMADLARTLLILRYGGLQDRTSFLNFRTTLYARKLLAMYYRKSYTRHYQFSSRVLESWMVPIAAARLSENLPDFEKKLLLSIINKGLIGN</sequence>
<evidence type="ECO:0000259" key="1">
    <source>
        <dbReference type="Pfam" id="PF01636"/>
    </source>
</evidence>
<dbReference type="InterPro" id="IPR002575">
    <property type="entry name" value="Aminoglycoside_PTrfase"/>
</dbReference>
<protein>
    <submittedName>
        <fullName evidence="2">Aminoglycoside phosphotransferase family protein</fullName>
    </submittedName>
</protein>
<gene>
    <name evidence="2" type="ORF">H9648_06030</name>
</gene>
<dbReference type="RefSeq" id="WP_191752987.1">
    <property type="nucleotide sequence ID" value="NZ_JACSQM010000002.1"/>
</dbReference>